<proteinExistence type="predicted"/>
<keyword evidence="1 3" id="KW-0547">Nucleotide-binding</keyword>
<dbReference type="EMBL" id="SDIL01000051">
    <property type="protein sequence ID" value="RXK38227.1"/>
    <property type="molecule type" value="Genomic_DNA"/>
</dbReference>
<dbReference type="InterPro" id="IPR000719">
    <property type="entry name" value="Prot_kinase_dom"/>
</dbReference>
<evidence type="ECO:0000313" key="6">
    <source>
        <dbReference type="EMBL" id="RXK38227.1"/>
    </source>
</evidence>
<dbReference type="InParanoid" id="A0A4V1M3V9"/>
<evidence type="ECO:0000256" key="1">
    <source>
        <dbReference type="ARBA" id="ARBA00022741"/>
    </source>
</evidence>
<dbReference type="GO" id="GO:0004672">
    <property type="term" value="F:protein kinase activity"/>
    <property type="evidence" value="ECO:0007669"/>
    <property type="project" value="InterPro"/>
</dbReference>
<comment type="caution">
    <text evidence="6">The sequence shown here is derived from an EMBL/GenBank/DDBJ whole genome shotgun (WGS) entry which is preliminary data.</text>
</comment>
<dbReference type="Proteomes" id="UP000289152">
    <property type="component" value="Unassembled WGS sequence"/>
</dbReference>
<feature type="region of interest" description="Disordered" evidence="4">
    <location>
        <begin position="425"/>
        <end position="539"/>
    </location>
</feature>
<dbReference type="SUPFAM" id="SSF56112">
    <property type="entry name" value="Protein kinase-like (PK-like)"/>
    <property type="match status" value="1"/>
</dbReference>
<feature type="domain" description="Protein kinase" evidence="5">
    <location>
        <begin position="24"/>
        <end position="283"/>
    </location>
</feature>
<dbReference type="PANTHER" id="PTHR24347">
    <property type="entry name" value="SERINE/THREONINE-PROTEIN KINASE"/>
    <property type="match status" value="1"/>
</dbReference>
<dbReference type="SMART" id="SM00220">
    <property type="entry name" value="S_TKc"/>
    <property type="match status" value="1"/>
</dbReference>
<protein>
    <submittedName>
        <fullName evidence="6">CAMK/CAMK1/CAMK1-CMK protein kinase</fullName>
    </submittedName>
</protein>
<dbReference type="PROSITE" id="PS50011">
    <property type="entry name" value="PROTEIN_KINASE_DOM"/>
    <property type="match status" value="1"/>
</dbReference>
<evidence type="ECO:0000256" key="3">
    <source>
        <dbReference type="PROSITE-ProRule" id="PRU10141"/>
    </source>
</evidence>
<evidence type="ECO:0000313" key="7">
    <source>
        <dbReference type="Proteomes" id="UP000289152"/>
    </source>
</evidence>
<keyword evidence="7" id="KW-1185">Reference proteome</keyword>
<evidence type="ECO:0000259" key="5">
    <source>
        <dbReference type="PROSITE" id="PS50011"/>
    </source>
</evidence>
<dbReference type="Gene3D" id="1.10.510.10">
    <property type="entry name" value="Transferase(Phosphotransferase) domain 1"/>
    <property type="match status" value="1"/>
</dbReference>
<feature type="binding site" evidence="3">
    <location>
        <position position="56"/>
    </location>
    <ligand>
        <name>ATP</name>
        <dbReference type="ChEBI" id="CHEBI:30616"/>
    </ligand>
</feature>
<feature type="compositionally biased region" description="Basic and acidic residues" evidence="4">
    <location>
        <begin position="481"/>
        <end position="519"/>
    </location>
</feature>
<reference evidence="6 7" key="1">
    <citation type="submission" date="2016-06" db="EMBL/GenBank/DDBJ databases">
        <title>Evolution of pathogenesis and genome organization in the Tremellales.</title>
        <authorList>
            <person name="Cuomo C."/>
            <person name="Litvintseva A."/>
            <person name="Heitman J."/>
            <person name="Chen Y."/>
            <person name="Sun S."/>
            <person name="Springer D."/>
            <person name="Dromer F."/>
            <person name="Young S."/>
            <person name="Zeng Q."/>
            <person name="Chapman S."/>
            <person name="Gujja S."/>
            <person name="Saif S."/>
            <person name="Birren B."/>
        </authorList>
    </citation>
    <scope>NUCLEOTIDE SEQUENCE [LARGE SCALE GENOMIC DNA]</scope>
    <source>
        <strain evidence="6 7">ATCC 28783</strain>
    </source>
</reference>
<feature type="compositionally biased region" description="Polar residues" evidence="4">
    <location>
        <begin position="323"/>
        <end position="336"/>
    </location>
</feature>
<evidence type="ECO:0000256" key="2">
    <source>
        <dbReference type="ARBA" id="ARBA00022840"/>
    </source>
</evidence>
<keyword evidence="2 3" id="KW-0067">ATP-binding</keyword>
<dbReference type="Pfam" id="PF00069">
    <property type="entry name" value="Pkinase"/>
    <property type="match status" value="1"/>
</dbReference>
<dbReference type="PROSITE" id="PS00107">
    <property type="entry name" value="PROTEIN_KINASE_ATP"/>
    <property type="match status" value="1"/>
</dbReference>
<feature type="region of interest" description="Disordered" evidence="4">
    <location>
        <begin position="322"/>
        <end position="403"/>
    </location>
</feature>
<dbReference type="VEuPathDB" id="FungiDB:TREMEDRAFT_35340"/>
<keyword evidence="6" id="KW-0418">Kinase</keyword>
<accession>A0A4V1M3V9</accession>
<sequence length="539" mass="59546">MGVTSEIRDHLLSQPPSFKKKKEYVLEELLGRGGFGKVVRATWTPRGGEKQEVALKIIHKKLVKDDINSVMDEINVLKGLDHPNIVHVWDHFESRDKYYLTFELAVGGELFDRITHRGRFTEKDAVDCIRQVLEATAYLHAHNIVHRDLKPENILYKTKASDSPIVIADFGIAKHLEPDEELTAMAGSLGYAAPEILLGTGHGVKVDCWSIGVIAYTLLCGYPPFRSEDKQELAKETTRGKIVFHDRYWKNVSQEAKDFIKAMLQVDPKKRLSAAEALRHPWLTSGQATDHDLSSALKENFNARRKWTKAFLAVNAANRLRSARSSPTSSLAPTSIASATSNSGRSLSASSSRSVVPQILTPLSVTEDERSEGGSPRLLPIKHSPIYMTENPNGVVSEGEDVDDGEDGYHTALSDEVGNTIPRLIVPVPKRPDGVPGTVAETGIVDDDKEERQSPRVVIDGCEDEDRERGRSSGSGSNLKDGIKGEKDGEGKVWEGEEGEKKKNDDEGSRGRQEMKRESSSSGDILKRVLSRLRLGQGE</sequence>
<dbReference type="OrthoDB" id="40902at2759"/>
<name>A0A4V1M3V9_TREME</name>
<feature type="compositionally biased region" description="Low complexity" evidence="4">
    <location>
        <begin position="337"/>
        <end position="354"/>
    </location>
</feature>
<dbReference type="PROSITE" id="PS00108">
    <property type="entry name" value="PROTEIN_KINASE_ST"/>
    <property type="match status" value="1"/>
</dbReference>
<dbReference type="CDD" id="cd05117">
    <property type="entry name" value="STKc_CAMK"/>
    <property type="match status" value="1"/>
</dbReference>
<dbReference type="STRING" id="5217.A0A4V1M3V9"/>
<dbReference type="FunFam" id="1.10.510.10:FF:000571">
    <property type="entry name" value="Maternal embryonic leucine zipper kinase"/>
    <property type="match status" value="1"/>
</dbReference>
<dbReference type="InterPro" id="IPR008271">
    <property type="entry name" value="Ser/Thr_kinase_AS"/>
</dbReference>
<organism evidence="6 7">
    <name type="scientific">Tremella mesenterica</name>
    <name type="common">Jelly fungus</name>
    <dbReference type="NCBI Taxonomy" id="5217"/>
    <lineage>
        <taxon>Eukaryota</taxon>
        <taxon>Fungi</taxon>
        <taxon>Dikarya</taxon>
        <taxon>Basidiomycota</taxon>
        <taxon>Agaricomycotina</taxon>
        <taxon>Tremellomycetes</taxon>
        <taxon>Tremellales</taxon>
        <taxon>Tremellaceae</taxon>
        <taxon>Tremella</taxon>
    </lineage>
</organism>
<evidence type="ECO:0000256" key="4">
    <source>
        <dbReference type="SAM" id="MobiDB-lite"/>
    </source>
</evidence>
<dbReference type="InterPro" id="IPR017441">
    <property type="entry name" value="Protein_kinase_ATP_BS"/>
</dbReference>
<dbReference type="GO" id="GO:0005524">
    <property type="term" value="F:ATP binding"/>
    <property type="evidence" value="ECO:0007669"/>
    <property type="project" value="UniProtKB-UniRule"/>
</dbReference>
<keyword evidence="6" id="KW-0808">Transferase</keyword>
<dbReference type="AlphaFoldDB" id="A0A4V1M3V9"/>
<dbReference type="InterPro" id="IPR011009">
    <property type="entry name" value="Kinase-like_dom_sf"/>
</dbReference>
<gene>
    <name evidence="6" type="ORF">M231_04511</name>
</gene>